<dbReference type="AlphaFoldDB" id="A0A512IRZ1"/>
<feature type="domain" description="Methylated-DNA-[protein]-cysteine S-methyltransferase DNA binding" evidence="10">
    <location>
        <begin position="79"/>
        <end position="158"/>
    </location>
</feature>
<dbReference type="InterPro" id="IPR008332">
    <property type="entry name" value="MethylG_MeTrfase_N"/>
</dbReference>
<dbReference type="GO" id="GO:0003908">
    <property type="term" value="F:methylated-DNA-[protein]-cysteine S-methyltransferase activity"/>
    <property type="evidence" value="ECO:0007669"/>
    <property type="project" value="UniProtKB-UniRule"/>
</dbReference>
<dbReference type="FunFam" id="1.10.10.10:FF:000214">
    <property type="entry name" value="Methylated-DNA--protein-cysteine methyltransferase"/>
    <property type="match status" value="1"/>
</dbReference>
<dbReference type="SUPFAM" id="SSF46767">
    <property type="entry name" value="Methylated DNA-protein cysteine methyltransferase, C-terminal domain"/>
    <property type="match status" value="1"/>
</dbReference>
<keyword evidence="7 9" id="KW-0234">DNA repair</keyword>
<accession>A0A512IRZ1</accession>
<name>A0A512IRZ1_9HYPH</name>
<dbReference type="EMBL" id="BJZT01000031">
    <property type="protein sequence ID" value="GEP00477.1"/>
    <property type="molecule type" value="Genomic_DNA"/>
</dbReference>
<evidence type="ECO:0000313" key="13">
    <source>
        <dbReference type="Proteomes" id="UP000321258"/>
    </source>
</evidence>
<dbReference type="Pfam" id="PF02870">
    <property type="entry name" value="Methyltransf_1N"/>
    <property type="match status" value="1"/>
</dbReference>
<dbReference type="CDD" id="cd06445">
    <property type="entry name" value="ATase"/>
    <property type="match status" value="1"/>
</dbReference>
<evidence type="ECO:0000256" key="8">
    <source>
        <dbReference type="ARBA" id="ARBA00049348"/>
    </source>
</evidence>
<dbReference type="PANTHER" id="PTHR10815:SF5">
    <property type="entry name" value="METHYLATED-DNA--PROTEIN-CYSTEINE METHYLTRANSFERASE"/>
    <property type="match status" value="1"/>
</dbReference>
<dbReference type="InterPro" id="IPR036631">
    <property type="entry name" value="MGMT_N_sf"/>
</dbReference>
<dbReference type="GO" id="GO:0005737">
    <property type="term" value="C:cytoplasm"/>
    <property type="evidence" value="ECO:0007669"/>
    <property type="project" value="UniProtKB-SubCell"/>
</dbReference>
<dbReference type="PANTHER" id="PTHR10815">
    <property type="entry name" value="METHYLATED-DNA--PROTEIN-CYSTEINE METHYLTRANSFERASE"/>
    <property type="match status" value="1"/>
</dbReference>
<comment type="similarity">
    <text evidence="2 9">Belongs to the MGMT family.</text>
</comment>
<sequence length="165" mass="17955">MPYVHTVMSSPVGALTLVAGEQGLSAVLWENDDPMRVRIGRGQPDDDHPMLMETRQQLSEYFAGQRRSFSIALDFHGTAFQCRVWHALLAIPFGETRSYGQIAAQIGHPNAVRAVGSANGRNPISIIVPCHRVIGASGRLTGFAGGVTAKDFLLRLEGQRNLFGQ</sequence>
<evidence type="ECO:0000256" key="6">
    <source>
        <dbReference type="ARBA" id="ARBA00022763"/>
    </source>
</evidence>
<organism evidence="12 13">
    <name type="scientific">Methylobacterium haplocladii</name>
    <dbReference type="NCBI Taxonomy" id="1176176"/>
    <lineage>
        <taxon>Bacteria</taxon>
        <taxon>Pseudomonadati</taxon>
        <taxon>Pseudomonadota</taxon>
        <taxon>Alphaproteobacteria</taxon>
        <taxon>Hyphomicrobiales</taxon>
        <taxon>Methylobacteriaceae</taxon>
        <taxon>Methylobacterium</taxon>
    </lineage>
</organism>
<evidence type="ECO:0000256" key="9">
    <source>
        <dbReference type="HAMAP-Rule" id="MF_00772"/>
    </source>
</evidence>
<dbReference type="InterPro" id="IPR023546">
    <property type="entry name" value="MGMT"/>
</dbReference>
<evidence type="ECO:0000256" key="3">
    <source>
        <dbReference type="ARBA" id="ARBA00022490"/>
    </source>
</evidence>
<comment type="subcellular location">
    <subcellularLocation>
        <location evidence="9">Cytoplasm</location>
    </subcellularLocation>
</comment>
<dbReference type="EC" id="2.1.1.63" evidence="9"/>
<evidence type="ECO:0000256" key="7">
    <source>
        <dbReference type="ARBA" id="ARBA00023204"/>
    </source>
</evidence>
<keyword evidence="13" id="KW-1185">Reference proteome</keyword>
<dbReference type="GO" id="GO:0032259">
    <property type="term" value="P:methylation"/>
    <property type="evidence" value="ECO:0007669"/>
    <property type="project" value="UniProtKB-KW"/>
</dbReference>
<keyword evidence="5 9" id="KW-0808">Transferase</keyword>
<comment type="caution">
    <text evidence="12">The sequence shown here is derived from an EMBL/GenBank/DDBJ whole genome shotgun (WGS) entry which is preliminary data.</text>
</comment>
<evidence type="ECO:0000313" key="12">
    <source>
        <dbReference type="EMBL" id="GEP00477.1"/>
    </source>
</evidence>
<dbReference type="InterPro" id="IPR036388">
    <property type="entry name" value="WH-like_DNA-bd_sf"/>
</dbReference>
<comment type="catalytic activity">
    <reaction evidence="1 9">
        <text>a 4-O-methyl-thymidine in DNA + L-cysteinyl-[protein] = a thymidine in DNA + S-methyl-L-cysteinyl-[protein]</text>
        <dbReference type="Rhea" id="RHEA:53428"/>
        <dbReference type="Rhea" id="RHEA-COMP:10131"/>
        <dbReference type="Rhea" id="RHEA-COMP:10132"/>
        <dbReference type="Rhea" id="RHEA-COMP:13555"/>
        <dbReference type="Rhea" id="RHEA-COMP:13556"/>
        <dbReference type="ChEBI" id="CHEBI:29950"/>
        <dbReference type="ChEBI" id="CHEBI:82612"/>
        <dbReference type="ChEBI" id="CHEBI:137386"/>
        <dbReference type="ChEBI" id="CHEBI:137387"/>
        <dbReference type="EC" id="2.1.1.63"/>
    </reaction>
</comment>
<gene>
    <name evidence="12" type="primary">ogt</name>
    <name evidence="12" type="ORF">MHA02_28640</name>
</gene>
<keyword evidence="6 9" id="KW-0227">DNA damage</keyword>
<dbReference type="HAMAP" id="MF_00772">
    <property type="entry name" value="OGT"/>
    <property type="match status" value="1"/>
</dbReference>
<dbReference type="Gene3D" id="3.30.160.70">
    <property type="entry name" value="Methylated DNA-protein cysteine methyltransferase domain"/>
    <property type="match status" value="1"/>
</dbReference>
<comment type="catalytic activity">
    <reaction evidence="8 9">
        <text>a 6-O-methyl-2'-deoxyguanosine in DNA + L-cysteinyl-[protein] = S-methyl-L-cysteinyl-[protein] + a 2'-deoxyguanosine in DNA</text>
        <dbReference type="Rhea" id="RHEA:24000"/>
        <dbReference type="Rhea" id="RHEA-COMP:10131"/>
        <dbReference type="Rhea" id="RHEA-COMP:10132"/>
        <dbReference type="Rhea" id="RHEA-COMP:11367"/>
        <dbReference type="Rhea" id="RHEA-COMP:11368"/>
        <dbReference type="ChEBI" id="CHEBI:29950"/>
        <dbReference type="ChEBI" id="CHEBI:82612"/>
        <dbReference type="ChEBI" id="CHEBI:85445"/>
        <dbReference type="ChEBI" id="CHEBI:85448"/>
        <dbReference type="EC" id="2.1.1.63"/>
    </reaction>
</comment>
<feature type="active site" description="Nucleophile; methyl group acceptor" evidence="9">
    <location>
        <position position="130"/>
    </location>
</feature>
<evidence type="ECO:0000256" key="5">
    <source>
        <dbReference type="ARBA" id="ARBA00022679"/>
    </source>
</evidence>
<evidence type="ECO:0000259" key="11">
    <source>
        <dbReference type="Pfam" id="PF02870"/>
    </source>
</evidence>
<dbReference type="Proteomes" id="UP000321258">
    <property type="component" value="Unassembled WGS sequence"/>
</dbReference>
<proteinExistence type="inferred from homology"/>
<dbReference type="InterPro" id="IPR036217">
    <property type="entry name" value="MethylDNA_cys_MeTrfase_DNAb"/>
</dbReference>
<feature type="domain" description="Methylguanine DNA methyltransferase ribonuclease-like" evidence="11">
    <location>
        <begin position="4"/>
        <end position="75"/>
    </location>
</feature>
<dbReference type="SUPFAM" id="SSF53155">
    <property type="entry name" value="Methylated DNA-protein cysteine methyltransferase domain"/>
    <property type="match status" value="1"/>
</dbReference>
<dbReference type="Pfam" id="PF01035">
    <property type="entry name" value="DNA_binding_1"/>
    <property type="match status" value="1"/>
</dbReference>
<keyword evidence="3 9" id="KW-0963">Cytoplasm</keyword>
<evidence type="ECO:0000256" key="4">
    <source>
        <dbReference type="ARBA" id="ARBA00022603"/>
    </source>
</evidence>
<protein>
    <recommendedName>
        <fullName evidence="9">Methylated-DNA--protein-cysteine methyltransferase</fullName>
        <ecNumber evidence="9">2.1.1.63</ecNumber>
    </recommendedName>
    <alternativeName>
        <fullName evidence="9">6-O-methylguanine-DNA methyltransferase</fullName>
        <shortName evidence="9">MGMT</shortName>
    </alternativeName>
    <alternativeName>
        <fullName evidence="9">O-6-methylguanine-DNA-alkyltransferase</fullName>
    </alternativeName>
</protein>
<reference evidence="12 13" key="1">
    <citation type="submission" date="2019-07" db="EMBL/GenBank/DDBJ databases">
        <title>Whole genome shotgun sequence of Methylobacterium haplocladii NBRC 107714.</title>
        <authorList>
            <person name="Hosoyama A."/>
            <person name="Uohara A."/>
            <person name="Ohji S."/>
            <person name="Ichikawa N."/>
        </authorList>
    </citation>
    <scope>NUCLEOTIDE SEQUENCE [LARGE SCALE GENOMIC DNA]</scope>
    <source>
        <strain evidence="12 13">NBRC 107714</strain>
    </source>
</reference>
<keyword evidence="4 9" id="KW-0489">Methyltransferase</keyword>
<dbReference type="GO" id="GO:0006307">
    <property type="term" value="P:DNA alkylation repair"/>
    <property type="evidence" value="ECO:0007669"/>
    <property type="project" value="UniProtKB-UniRule"/>
</dbReference>
<dbReference type="OrthoDB" id="9802228at2"/>
<dbReference type="PROSITE" id="PS00374">
    <property type="entry name" value="MGMT"/>
    <property type="match status" value="1"/>
</dbReference>
<dbReference type="InterPro" id="IPR014048">
    <property type="entry name" value="MethylDNA_cys_MeTrfase_DNA-bd"/>
</dbReference>
<evidence type="ECO:0000256" key="2">
    <source>
        <dbReference type="ARBA" id="ARBA00008711"/>
    </source>
</evidence>
<dbReference type="Gene3D" id="1.10.10.10">
    <property type="entry name" value="Winged helix-like DNA-binding domain superfamily/Winged helix DNA-binding domain"/>
    <property type="match status" value="1"/>
</dbReference>
<evidence type="ECO:0000259" key="10">
    <source>
        <dbReference type="Pfam" id="PF01035"/>
    </source>
</evidence>
<comment type="miscellaneous">
    <text evidence="9">This enzyme catalyzes only one turnover and therefore is not strictly catalytic. According to one definition, an enzyme is a biocatalyst that acts repeatedly and over many reaction cycles.</text>
</comment>
<dbReference type="InterPro" id="IPR001497">
    <property type="entry name" value="MethylDNA_cys_MeTrfase_AS"/>
</dbReference>
<evidence type="ECO:0000256" key="1">
    <source>
        <dbReference type="ARBA" id="ARBA00001286"/>
    </source>
</evidence>
<dbReference type="NCBIfam" id="TIGR00589">
    <property type="entry name" value="ogt"/>
    <property type="match status" value="1"/>
</dbReference>
<comment type="function">
    <text evidence="9">Involved in the cellular defense against the biological effects of O6-methylguanine (O6-MeG) and O4-methylthymine (O4-MeT) in DNA. Repairs the methylated nucleobase in DNA by stoichiometrically transferring the methyl group to a cysteine residue in the enzyme. This is a suicide reaction: the enzyme is irreversibly inactivated.</text>
</comment>